<evidence type="ECO:0000313" key="10">
    <source>
        <dbReference type="Proteomes" id="UP000231451"/>
    </source>
</evidence>
<sequence>MWTTFVMTLKTNLRNRQSLFWLIVFPIALATLFNGLLGNLAEGYELKAMPMAVVEDANWAKSPGAKTFIDGLSGKSDATSKSGSGATGESSSANDSGGVNDSGGATATVTKLLDATTAATVDDARDKLADGTVKGYLRVDGDGNIRLTLSSRAAESMKGTAATDSNGAVTVAALSGVIDLYNRTDAATRDLLQRHPEAMRARAFWSSIGDIADTTRETTLTNSTPNVTARYFYALLGMACLMAMGYSIAAVTSAQANLSALGIRRTVAPLGRGRQLMAGFLSSWLCSDVSLTIALAYIRYVCDVPLGGREPAAVAAVAVASFMACAFGTMIGAIPGLRNSVKVGLTSAIPCTLSLFSGLYGGFAMQLSDWITRHAPLLALVNPAQQVTNLFYDILYYDDYRPFATTCGVLIAMSAVFLASGVVMLKEQRYEHL</sequence>
<dbReference type="PANTHER" id="PTHR30294">
    <property type="entry name" value="MEMBRANE COMPONENT OF ABC TRANSPORTER YHHJ-RELATED"/>
    <property type="match status" value="1"/>
</dbReference>
<keyword evidence="10" id="KW-1185">Reference proteome</keyword>
<keyword evidence="4 7" id="KW-1133">Transmembrane helix</keyword>
<dbReference type="Proteomes" id="UP000231451">
    <property type="component" value="Unassembled WGS sequence"/>
</dbReference>
<dbReference type="InterPro" id="IPR013525">
    <property type="entry name" value="ABC2_TM"/>
</dbReference>
<evidence type="ECO:0000256" key="6">
    <source>
        <dbReference type="SAM" id="MobiDB-lite"/>
    </source>
</evidence>
<feature type="transmembrane region" description="Helical" evidence="7">
    <location>
        <begin position="276"/>
        <end position="300"/>
    </location>
</feature>
<feature type="compositionally biased region" description="Low complexity" evidence="6">
    <location>
        <begin position="75"/>
        <end position="92"/>
    </location>
</feature>
<feature type="transmembrane region" description="Helical" evidence="7">
    <location>
        <begin position="312"/>
        <end position="337"/>
    </location>
</feature>
<name>A0A2M9HEB9_9BIFI</name>
<evidence type="ECO:0000256" key="4">
    <source>
        <dbReference type="ARBA" id="ARBA00022989"/>
    </source>
</evidence>
<evidence type="ECO:0000313" key="9">
    <source>
        <dbReference type="EMBL" id="PJM75142.1"/>
    </source>
</evidence>
<keyword evidence="2" id="KW-1003">Cell membrane</keyword>
<comment type="subcellular location">
    <subcellularLocation>
        <location evidence="1">Cell membrane</location>
        <topology evidence="1">Multi-pass membrane protein</topology>
    </subcellularLocation>
</comment>
<feature type="transmembrane region" description="Helical" evidence="7">
    <location>
        <begin position="403"/>
        <end position="425"/>
    </location>
</feature>
<organism evidence="9 10">
    <name type="scientific">Bifidobacterium simiarum</name>
    <dbReference type="NCBI Taxonomy" id="2045441"/>
    <lineage>
        <taxon>Bacteria</taxon>
        <taxon>Bacillati</taxon>
        <taxon>Actinomycetota</taxon>
        <taxon>Actinomycetes</taxon>
        <taxon>Bifidobacteriales</taxon>
        <taxon>Bifidobacteriaceae</taxon>
        <taxon>Bifidobacterium</taxon>
    </lineage>
</organism>
<proteinExistence type="predicted"/>
<evidence type="ECO:0000259" key="8">
    <source>
        <dbReference type="Pfam" id="PF12698"/>
    </source>
</evidence>
<protein>
    <submittedName>
        <fullName evidence="9">Multidrug ABC transporter permease</fullName>
    </submittedName>
</protein>
<feature type="transmembrane region" description="Helical" evidence="7">
    <location>
        <begin position="20"/>
        <end position="41"/>
    </location>
</feature>
<comment type="caution">
    <text evidence="9">The sequence shown here is derived from an EMBL/GenBank/DDBJ whole genome shotgun (WGS) entry which is preliminary data.</text>
</comment>
<accession>A0A2M9HEB9</accession>
<dbReference type="AlphaFoldDB" id="A0A2M9HEB9"/>
<dbReference type="OrthoDB" id="3240057at2"/>
<evidence type="ECO:0000256" key="3">
    <source>
        <dbReference type="ARBA" id="ARBA00022692"/>
    </source>
</evidence>
<feature type="transmembrane region" description="Helical" evidence="7">
    <location>
        <begin position="343"/>
        <end position="365"/>
    </location>
</feature>
<gene>
    <name evidence="9" type="ORF">CSQ87_05975</name>
</gene>
<dbReference type="InterPro" id="IPR051449">
    <property type="entry name" value="ABC-2_transporter_component"/>
</dbReference>
<keyword evidence="5 7" id="KW-0472">Membrane</keyword>
<keyword evidence="3 7" id="KW-0812">Transmembrane</keyword>
<feature type="region of interest" description="Disordered" evidence="6">
    <location>
        <begin position="75"/>
        <end position="101"/>
    </location>
</feature>
<dbReference type="GO" id="GO:0140359">
    <property type="term" value="F:ABC-type transporter activity"/>
    <property type="evidence" value="ECO:0007669"/>
    <property type="project" value="InterPro"/>
</dbReference>
<feature type="domain" description="ABC-2 type transporter transmembrane" evidence="8">
    <location>
        <begin position="17"/>
        <end position="419"/>
    </location>
</feature>
<evidence type="ECO:0000256" key="2">
    <source>
        <dbReference type="ARBA" id="ARBA00022475"/>
    </source>
</evidence>
<feature type="transmembrane region" description="Helical" evidence="7">
    <location>
        <begin position="231"/>
        <end position="256"/>
    </location>
</feature>
<reference evidence="9 10" key="1">
    <citation type="submission" date="2017-10" db="EMBL/GenBank/DDBJ databases">
        <title>Draft genome sequences of strains TRE 1, TRE 9, TRE H and TRI 7, isolated from tamarins, belonging to four potential novel Bifidobacterium species.</title>
        <authorList>
            <person name="Mattarelli P."/>
            <person name="Modesto M."/>
            <person name="Puglisi E."/>
            <person name="Morelli L."/>
            <person name="Spezio C."/>
            <person name="Bonetti A."/>
            <person name="Sandri C."/>
        </authorList>
    </citation>
    <scope>NUCLEOTIDE SEQUENCE [LARGE SCALE GENOMIC DNA]</scope>
    <source>
        <strain evidence="10">TRI7</strain>
    </source>
</reference>
<evidence type="ECO:0000256" key="7">
    <source>
        <dbReference type="SAM" id="Phobius"/>
    </source>
</evidence>
<evidence type="ECO:0000256" key="5">
    <source>
        <dbReference type="ARBA" id="ARBA00023136"/>
    </source>
</evidence>
<dbReference type="PANTHER" id="PTHR30294:SF29">
    <property type="entry name" value="MULTIDRUG ABC TRANSPORTER PERMEASE YBHS-RELATED"/>
    <property type="match status" value="1"/>
</dbReference>
<dbReference type="RefSeq" id="WP_100512968.1">
    <property type="nucleotide sequence ID" value="NZ_PEBK01000005.1"/>
</dbReference>
<evidence type="ECO:0000256" key="1">
    <source>
        <dbReference type="ARBA" id="ARBA00004651"/>
    </source>
</evidence>
<dbReference type="Pfam" id="PF12698">
    <property type="entry name" value="ABC2_membrane_3"/>
    <property type="match status" value="1"/>
</dbReference>
<dbReference type="GO" id="GO:0005886">
    <property type="term" value="C:plasma membrane"/>
    <property type="evidence" value="ECO:0007669"/>
    <property type="project" value="UniProtKB-SubCell"/>
</dbReference>
<dbReference type="EMBL" id="PEBK01000005">
    <property type="protein sequence ID" value="PJM75142.1"/>
    <property type="molecule type" value="Genomic_DNA"/>
</dbReference>